<dbReference type="AlphaFoldDB" id="A0A2Z5U4K4"/>
<keyword evidence="1" id="KW-0812">Transmembrane</keyword>
<dbReference type="RefSeq" id="WP_165437312.1">
    <property type="nucleotide sequence ID" value="NZ_BCEY01000039.1"/>
</dbReference>
<feature type="transmembrane region" description="Helical" evidence="1">
    <location>
        <begin position="6"/>
        <end position="23"/>
    </location>
</feature>
<sequence>MTDALFYLFFIGILLCLAGYFIPKSRVLKFIFYLAGSLLVVFPFALLIYLTYILL</sequence>
<reference evidence="2 3" key="1">
    <citation type="journal article" date="2018" name="Genome Biol. Evol.">
        <title>Complete Genome Sequence of Streptococcus ruminantium sp. nov. GUT-187T (=DSM 104980T =JCM 31869T), the Type Strain of S. ruminantium, and Comparison with Genome Sequences of Streptococcus suis Strains.</title>
        <authorList>
            <person name="Tohya M."/>
            <person name="Sekizaki T."/>
            <person name="Miyoshi-Akiyama T."/>
        </authorList>
    </citation>
    <scope>NUCLEOTIDE SEQUENCE [LARGE SCALE GENOMIC DNA]</scope>
    <source>
        <strain evidence="2 3">GUT187T</strain>
    </source>
</reference>
<gene>
    <name evidence="2" type="ORF">SR187_6820</name>
</gene>
<protein>
    <submittedName>
        <fullName evidence="2">Uncharacterized protein</fullName>
    </submittedName>
</protein>
<proteinExistence type="predicted"/>
<dbReference type="Proteomes" id="UP000269331">
    <property type="component" value="Chromosome"/>
</dbReference>
<evidence type="ECO:0000256" key="1">
    <source>
        <dbReference type="SAM" id="Phobius"/>
    </source>
</evidence>
<feature type="transmembrane region" description="Helical" evidence="1">
    <location>
        <begin position="30"/>
        <end position="54"/>
    </location>
</feature>
<accession>A0A2Z5U4K4</accession>
<keyword evidence="1" id="KW-1133">Transmembrane helix</keyword>
<organism evidence="2 3">
    <name type="scientific">Streptococcus ruminantium</name>
    <dbReference type="NCBI Taxonomy" id="1917441"/>
    <lineage>
        <taxon>Bacteria</taxon>
        <taxon>Bacillati</taxon>
        <taxon>Bacillota</taxon>
        <taxon>Bacilli</taxon>
        <taxon>Lactobacillales</taxon>
        <taxon>Streptococcaceae</taxon>
        <taxon>Streptococcus</taxon>
    </lineage>
</organism>
<dbReference type="EMBL" id="AP018400">
    <property type="protein sequence ID" value="BBA92968.1"/>
    <property type="molecule type" value="Genomic_DNA"/>
</dbReference>
<evidence type="ECO:0000313" key="2">
    <source>
        <dbReference type="EMBL" id="BBA92968.1"/>
    </source>
</evidence>
<evidence type="ECO:0000313" key="3">
    <source>
        <dbReference type="Proteomes" id="UP000269331"/>
    </source>
</evidence>
<keyword evidence="1" id="KW-0472">Membrane</keyword>
<name>A0A2Z5U4K4_9STRE</name>
<dbReference type="KEGG" id="srq:SR187_6820"/>